<dbReference type="Pfam" id="PF24837">
    <property type="entry name" value="AMIN-like"/>
    <property type="match status" value="1"/>
</dbReference>
<protein>
    <recommendedName>
        <fullName evidence="2">AMIN-like domain-containing protein</fullName>
    </recommendedName>
</protein>
<gene>
    <name evidence="3" type="ORF">UK23_06605</name>
</gene>
<accession>A0A0F0HB16</accession>
<dbReference type="EMBL" id="JYJG01000033">
    <property type="protein sequence ID" value="KJK51507.1"/>
    <property type="molecule type" value="Genomic_DNA"/>
</dbReference>
<evidence type="ECO:0000256" key="1">
    <source>
        <dbReference type="SAM" id="SignalP"/>
    </source>
</evidence>
<keyword evidence="1" id="KW-0732">Signal</keyword>
<keyword evidence="4" id="KW-1185">Reference proteome</keyword>
<feature type="signal peptide" evidence="1">
    <location>
        <begin position="1"/>
        <end position="26"/>
    </location>
</feature>
<organism evidence="3 4">
    <name type="scientific">Lentzea aerocolonigenes</name>
    <name type="common">Lechevalieria aerocolonigenes</name>
    <name type="synonym">Saccharothrix aerocolonigenes</name>
    <dbReference type="NCBI Taxonomy" id="68170"/>
    <lineage>
        <taxon>Bacteria</taxon>
        <taxon>Bacillati</taxon>
        <taxon>Actinomycetota</taxon>
        <taxon>Actinomycetes</taxon>
        <taxon>Pseudonocardiales</taxon>
        <taxon>Pseudonocardiaceae</taxon>
        <taxon>Lentzea</taxon>
    </lineage>
</organism>
<dbReference type="PATRIC" id="fig|68170.10.peg.7426"/>
<evidence type="ECO:0000313" key="3">
    <source>
        <dbReference type="EMBL" id="KJK51507.1"/>
    </source>
</evidence>
<feature type="chain" id="PRO_5002441902" description="AMIN-like domain-containing protein" evidence="1">
    <location>
        <begin position="27"/>
        <end position="159"/>
    </location>
</feature>
<evidence type="ECO:0000259" key="2">
    <source>
        <dbReference type="Pfam" id="PF24837"/>
    </source>
</evidence>
<reference evidence="3 4" key="1">
    <citation type="submission" date="2015-02" db="EMBL/GenBank/DDBJ databases">
        <authorList>
            <person name="Ju K.-S."/>
            <person name="Doroghazi J.R."/>
            <person name="Metcalf W."/>
        </authorList>
    </citation>
    <scope>NUCLEOTIDE SEQUENCE [LARGE SCALE GENOMIC DNA]</scope>
    <source>
        <strain evidence="3 4">NRRL B-16140</strain>
    </source>
</reference>
<proteinExistence type="predicted"/>
<name>A0A0F0HB16_LENAE</name>
<feature type="domain" description="AMIN-like" evidence="2">
    <location>
        <begin position="31"/>
        <end position="156"/>
    </location>
</feature>
<dbReference type="AlphaFoldDB" id="A0A0F0HB16"/>
<comment type="caution">
    <text evidence="3">The sequence shown here is derived from an EMBL/GenBank/DDBJ whole genome shotgun (WGS) entry which is preliminary data.</text>
</comment>
<dbReference type="InterPro" id="IPR056303">
    <property type="entry name" value="AMIN-like"/>
</dbReference>
<sequence>MMKNRRVAAVLMAVLAVFTFIPTASAQSVPTLSNIRTGAHPDYDRVVLDMSGVTPDYRVREVAGVASCGSGAPVSMPGSNEVLSIYVHGAAAHDDNGNPTYTGSQNFATPGLNNVRRVALHCDFEAVLGIAVGYDNAGTWHRVFQLTNPSRLVIDIGRY</sequence>
<dbReference type="Proteomes" id="UP000033393">
    <property type="component" value="Unassembled WGS sequence"/>
</dbReference>
<evidence type="ECO:0000313" key="4">
    <source>
        <dbReference type="Proteomes" id="UP000033393"/>
    </source>
</evidence>